<gene>
    <name evidence="2" type="ORF">HNQ09_001868</name>
</gene>
<dbReference type="AlphaFoldDB" id="A0A7W8GF59"/>
<evidence type="ECO:0000259" key="1">
    <source>
        <dbReference type="Pfam" id="PF00717"/>
    </source>
</evidence>
<accession>A0A7W8GF59</accession>
<reference evidence="2 3" key="1">
    <citation type="submission" date="2020-08" db="EMBL/GenBank/DDBJ databases">
        <title>Genomic Encyclopedia of Type Strains, Phase IV (KMG-IV): sequencing the most valuable type-strain genomes for metagenomic binning, comparative biology and taxonomic classification.</title>
        <authorList>
            <person name="Goeker M."/>
        </authorList>
    </citation>
    <scope>NUCLEOTIDE SEQUENCE [LARGE SCALE GENOMIC DNA]</scope>
    <source>
        <strain evidence="2 3">DSM 101791</strain>
    </source>
</reference>
<dbReference type="EC" id="3.4.21.88" evidence="2"/>
<evidence type="ECO:0000313" key="3">
    <source>
        <dbReference type="Proteomes" id="UP000525389"/>
    </source>
</evidence>
<dbReference type="InterPro" id="IPR036286">
    <property type="entry name" value="LexA/Signal_pep-like_sf"/>
</dbReference>
<dbReference type="Pfam" id="PF00717">
    <property type="entry name" value="Peptidase_S24"/>
    <property type="match status" value="1"/>
</dbReference>
<proteinExistence type="predicted"/>
<keyword evidence="2" id="KW-0378">Hydrolase</keyword>
<organism evidence="2 3">
    <name type="scientific">Deinococcus budaensis</name>
    <dbReference type="NCBI Taxonomy" id="1665626"/>
    <lineage>
        <taxon>Bacteria</taxon>
        <taxon>Thermotogati</taxon>
        <taxon>Deinococcota</taxon>
        <taxon>Deinococci</taxon>
        <taxon>Deinococcales</taxon>
        <taxon>Deinococcaceae</taxon>
        <taxon>Deinococcus</taxon>
    </lineage>
</organism>
<dbReference type="Gene3D" id="2.10.109.10">
    <property type="entry name" value="Umud Fragment, subunit A"/>
    <property type="match status" value="1"/>
</dbReference>
<name>A0A7W8GF59_9DEIO</name>
<dbReference type="RefSeq" id="WP_184028240.1">
    <property type="nucleotide sequence ID" value="NZ_JACHFN010000006.1"/>
</dbReference>
<keyword evidence="3" id="KW-1185">Reference proteome</keyword>
<dbReference type="GO" id="GO:0004252">
    <property type="term" value="F:serine-type endopeptidase activity"/>
    <property type="evidence" value="ECO:0007669"/>
    <property type="project" value="UniProtKB-EC"/>
</dbReference>
<dbReference type="CDD" id="cd06529">
    <property type="entry name" value="S24_LexA-like"/>
    <property type="match status" value="1"/>
</dbReference>
<dbReference type="Proteomes" id="UP000525389">
    <property type="component" value="Unassembled WGS sequence"/>
</dbReference>
<comment type="caution">
    <text evidence="2">The sequence shown here is derived from an EMBL/GenBank/DDBJ whole genome shotgun (WGS) entry which is preliminary data.</text>
</comment>
<feature type="domain" description="Peptidase S24/S26A/S26B/S26C" evidence="1">
    <location>
        <begin position="16"/>
        <end position="133"/>
    </location>
</feature>
<dbReference type="InterPro" id="IPR015927">
    <property type="entry name" value="Peptidase_S24_S26A/B/C"/>
</dbReference>
<protein>
    <submittedName>
        <fullName evidence="2">Repressor LexA</fullName>
        <ecNumber evidence="2">3.4.21.88</ecNumber>
    </submittedName>
</protein>
<dbReference type="EMBL" id="JACHFN010000006">
    <property type="protein sequence ID" value="MBB5234430.1"/>
    <property type="molecule type" value="Genomic_DNA"/>
</dbReference>
<sequence length="153" mass="17199">MPSYFLPRRYVPSKAPLVGFISAGLALDPSPFQRRVTFPIPLGFRRFGMFALQVDGDSMSLPDGGGLPHGCYALVDRRDVLTQYGHVFAFRMPDGSMVVKRLRLRAGRPAMYSDNPAHGPTLLDSSMRNMGRVYATSLDGLHWEHTKYRGWDH</sequence>
<dbReference type="InterPro" id="IPR039418">
    <property type="entry name" value="LexA-like"/>
</dbReference>
<dbReference type="SUPFAM" id="SSF51306">
    <property type="entry name" value="LexA/Signal peptidase"/>
    <property type="match status" value="1"/>
</dbReference>
<evidence type="ECO:0000313" key="2">
    <source>
        <dbReference type="EMBL" id="MBB5234430.1"/>
    </source>
</evidence>